<evidence type="ECO:0000256" key="1">
    <source>
        <dbReference type="SAM" id="MobiDB-lite"/>
    </source>
</evidence>
<reference evidence="2" key="2">
    <citation type="submission" date="2014-07" db="EMBL/GenBank/DDBJ databases">
        <authorList>
            <person name="Hull J."/>
        </authorList>
    </citation>
    <scope>NUCLEOTIDE SEQUENCE</scope>
</reference>
<name>A0A0A9YDS7_LYGHE</name>
<proteinExistence type="predicted"/>
<feature type="non-terminal residue" evidence="2">
    <location>
        <position position="124"/>
    </location>
</feature>
<evidence type="ECO:0000313" key="2">
    <source>
        <dbReference type="EMBL" id="JAG27635.1"/>
    </source>
</evidence>
<organism evidence="2">
    <name type="scientific">Lygus hesperus</name>
    <name type="common">Western plant bug</name>
    <dbReference type="NCBI Taxonomy" id="30085"/>
    <lineage>
        <taxon>Eukaryota</taxon>
        <taxon>Metazoa</taxon>
        <taxon>Ecdysozoa</taxon>
        <taxon>Arthropoda</taxon>
        <taxon>Hexapoda</taxon>
        <taxon>Insecta</taxon>
        <taxon>Pterygota</taxon>
        <taxon>Neoptera</taxon>
        <taxon>Paraneoptera</taxon>
        <taxon>Hemiptera</taxon>
        <taxon>Heteroptera</taxon>
        <taxon>Panheteroptera</taxon>
        <taxon>Cimicomorpha</taxon>
        <taxon>Miridae</taxon>
        <taxon>Mirini</taxon>
        <taxon>Lygus</taxon>
    </lineage>
</organism>
<sequence length="124" mass="13410">MPTLVIKNIYIFIFHCSTYMSSSASSSSSSSRVIFLTVSNVWSDSTDEEEDPTRVSEEVDSSGTSITSTWDPTRLFSNPTIFLSGGVRLVLVSSRPLLGVDATRPLLSCGVGQRFGGREPPTPT</sequence>
<dbReference type="AlphaFoldDB" id="A0A0A9YDS7"/>
<dbReference type="EMBL" id="GBHO01015969">
    <property type="protein sequence ID" value="JAG27635.1"/>
    <property type="molecule type" value="Transcribed_RNA"/>
</dbReference>
<reference evidence="2" key="1">
    <citation type="journal article" date="2014" name="PLoS ONE">
        <title>Transcriptome-Based Identification of ABC Transporters in the Western Tarnished Plant Bug Lygus hesperus.</title>
        <authorList>
            <person name="Hull J.J."/>
            <person name="Chaney K."/>
            <person name="Geib S.M."/>
            <person name="Fabrick J.A."/>
            <person name="Brent C.S."/>
            <person name="Walsh D."/>
            <person name="Lavine L.C."/>
        </authorList>
    </citation>
    <scope>NUCLEOTIDE SEQUENCE</scope>
</reference>
<feature type="region of interest" description="Disordered" evidence="1">
    <location>
        <begin position="44"/>
        <end position="66"/>
    </location>
</feature>
<protein>
    <submittedName>
        <fullName evidence="2">Acetylcholinesterase</fullName>
    </submittedName>
</protein>
<accession>A0A0A9YDS7</accession>
<gene>
    <name evidence="2" type="primary">ache_0</name>
    <name evidence="2" type="ORF">CM83_361</name>
</gene>